<dbReference type="Proteomes" id="UP001500936">
    <property type="component" value="Unassembled WGS sequence"/>
</dbReference>
<dbReference type="NCBIfam" id="TIGR01451">
    <property type="entry name" value="B_ant_repeat"/>
    <property type="match status" value="1"/>
</dbReference>
<evidence type="ECO:0000259" key="1">
    <source>
        <dbReference type="Pfam" id="PF01345"/>
    </source>
</evidence>
<dbReference type="InterPro" id="IPR013783">
    <property type="entry name" value="Ig-like_fold"/>
</dbReference>
<gene>
    <name evidence="2" type="ORF">GCM10023187_57100</name>
</gene>
<evidence type="ECO:0000313" key="3">
    <source>
        <dbReference type="Proteomes" id="UP001500936"/>
    </source>
</evidence>
<accession>A0ABP8L280</accession>
<evidence type="ECO:0000313" key="2">
    <source>
        <dbReference type="EMBL" id="GAA4421303.1"/>
    </source>
</evidence>
<dbReference type="PANTHER" id="PTHR34819">
    <property type="entry name" value="LARGE CYSTEINE-RICH PERIPLASMIC PROTEIN OMCB"/>
    <property type="match status" value="1"/>
</dbReference>
<organism evidence="2 3">
    <name type="scientific">Nibrella viscosa</name>
    <dbReference type="NCBI Taxonomy" id="1084524"/>
    <lineage>
        <taxon>Bacteria</taxon>
        <taxon>Pseudomonadati</taxon>
        <taxon>Bacteroidota</taxon>
        <taxon>Cytophagia</taxon>
        <taxon>Cytophagales</taxon>
        <taxon>Spirosomataceae</taxon>
        <taxon>Nibrella</taxon>
    </lineage>
</organism>
<sequence>MVPVTPQSADVRVTKVVSNAQSTVGGVVSFTVTVQNLGPGAAANVTVTDTLARSSTVQMQGPAVVSRGTFNSTTGLWMVGNLNAGETATMVMSVQLRAEGVITNYASVSSTTADPNSGNNLASACVSVPVQLCTGETLVVSIPAGFQNVQWFRNGQPVTGGVTATSITITQGGNYTVTAANGACPLGGGCCPIIVQAIDCCPAAVCVPFVISKTRSTAVR</sequence>
<keyword evidence="3" id="KW-1185">Reference proteome</keyword>
<protein>
    <recommendedName>
        <fullName evidence="1">DUF11 domain-containing protein</fullName>
    </recommendedName>
</protein>
<dbReference type="InterPro" id="IPR047589">
    <property type="entry name" value="DUF11_rpt"/>
</dbReference>
<feature type="domain" description="DUF11" evidence="1">
    <location>
        <begin position="10"/>
        <end position="124"/>
    </location>
</feature>
<comment type="caution">
    <text evidence="2">The sequence shown here is derived from an EMBL/GenBank/DDBJ whole genome shotgun (WGS) entry which is preliminary data.</text>
</comment>
<name>A0ABP8L280_9BACT</name>
<reference evidence="3" key="1">
    <citation type="journal article" date="2019" name="Int. J. Syst. Evol. Microbiol.">
        <title>The Global Catalogue of Microorganisms (GCM) 10K type strain sequencing project: providing services to taxonomists for standard genome sequencing and annotation.</title>
        <authorList>
            <consortium name="The Broad Institute Genomics Platform"/>
            <consortium name="The Broad Institute Genome Sequencing Center for Infectious Disease"/>
            <person name="Wu L."/>
            <person name="Ma J."/>
        </authorList>
    </citation>
    <scope>NUCLEOTIDE SEQUENCE [LARGE SCALE GENOMIC DNA]</scope>
    <source>
        <strain evidence="3">JCM 17925</strain>
    </source>
</reference>
<dbReference type="Pfam" id="PF01345">
    <property type="entry name" value="DUF11"/>
    <property type="match status" value="1"/>
</dbReference>
<dbReference type="Gene3D" id="2.60.40.10">
    <property type="entry name" value="Immunoglobulins"/>
    <property type="match status" value="1"/>
</dbReference>
<dbReference type="InterPro" id="IPR051172">
    <property type="entry name" value="Chlamydia_OmcB"/>
</dbReference>
<dbReference type="EMBL" id="BAABHB010000026">
    <property type="protein sequence ID" value="GAA4421303.1"/>
    <property type="molecule type" value="Genomic_DNA"/>
</dbReference>
<proteinExistence type="predicted"/>
<dbReference type="InterPro" id="IPR001434">
    <property type="entry name" value="OmcB-like_DUF11"/>
</dbReference>